<dbReference type="InterPro" id="IPR044046">
    <property type="entry name" value="E3_ligase_UBR-like_C"/>
</dbReference>
<dbReference type="GO" id="GO:0071596">
    <property type="term" value="P:ubiquitin-dependent protein catabolic process via the N-end rule pathway"/>
    <property type="evidence" value="ECO:0007669"/>
    <property type="project" value="UniProtKB-UniRule"/>
</dbReference>
<dbReference type="FunCoup" id="A0A0N1PH82">
    <property type="interactions" value="532"/>
</dbReference>
<feature type="compositionally biased region" description="Low complexity" evidence="2">
    <location>
        <begin position="802"/>
        <end position="817"/>
    </location>
</feature>
<feature type="domain" description="E3 ubiquitin-protein ligase UBR1-like winged-helix" evidence="4">
    <location>
        <begin position="89"/>
        <end position="188"/>
    </location>
</feature>
<dbReference type="InterPro" id="IPR039164">
    <property type="entry name" value="UBR1-like"/>
</dbReference>
<dbReference type="Proteomes" id="UP000053240">
    <property type="component" value="Unassembled WGS sequence"/>
</dbReference>
<feature type="compositionally biased region" description="Basic and acidic residues" evidence="2">
    <location>
        <begin position="597"/>
        <end position="609"/>
    </location>
</feature>
<feature type="compositionally biased region" description="Pro residues" evidence="2">
    <location>
        <begin position="465"/>
        <end position="476"/>
    </location>
</feature>
<reference evidence="5 6" key="1">
    <citation type="journal article" date="2015" name="Nat. Commun.">
        <title>Outbred genome sequencing and CRISPR/Cas9 gene editing in butterflies.</title>
        <authorList>
            <person name="Li X."/>
            <person name="Fan D."/>
            <person name="Zhang W."/>
            <person name="Liu G."/>
            <person name="Zhang L."/>
            <person name="Zhao L."/>
            <person name="Fang X."/>
            <person name="Chen L."/>
            <person name="Dong Y."/>
            <person name="Chen Y."/>
            <person name="Ding Y."/>
            <person name="Zhao R."/>
            <person name="Feng M."/>
            <person name="Zhu Y."/>
            <person name="Feng Y."/>
            <person name="Jiang X."/>
            <person name="Zhu D."/>
            <person name="Xiang H."/>
            <person name="Feng X."/>
            <person name="Li S."/>
            <person name="Wang J."/>
            <person name="Zhang G."/>
            <person name="Kronforst M.R."/>
            <person name="Wang W."/>
        </authorList>
    </citation>
    <scope>NUCLEOTIDE SEQUENCE [LARGE SCALE GENOMIC DNA]</scope>
    <source>
        <strain evidence="5">Ya'a_city_454_Pm</strain>
        <tissue evidence="5">Whole body</tissue>
    </source>
</reference>
<comment type="catalytic activity">
    <reaction evidence="1">
        <text>S-ubiquitinyl-[E2 ubiquitin-conjugating enzyme]-L-cysteine + [acceptor protein]-L-lysine = [E2 ubiquitin-conjugating enzyme]-L-cysteine + N(6)-ubiquitinyl-[acceptor protein]-L-lysine.</text>
        <dbReference type="EC" id="2.3.2.27"/>
    </reaction>
</comment>
<evidence type="ECO:0000259" key="3">
    <source>
        <dbReference type="Pfam" id="PF18995"/>
    </source>
</evidence>
<feature type="region of interest" description="Disordered" evidence="2">
    <location>
        <begin position="461"/>
        <end position="490"/>
    </location>
</feature>
<dbReference type="UniPathway" id="UPA00143"/>
<dbReference type="GO" id="GO:0061630">
    <property type="term" value="F:ubiquitin protein ligase activity"/>
    <property type="evidence" value="ECO:0007669"/>
    <property type="project" value="UniProtKB-UniRule"/>
</dbReference>
<dbReference type="STRING" id="76193.A0A0N1PH82"/>
<accession>A0A0N1PH82</accession>
<keyword evidence="1" id="KW-0833">Ubl conjugation pathway</keyword>
<keyword evidence="1" id="KW-0479">Metal-binding</keyword>
<dbReference type="InterPro" id="IPR055194">
    <property type="entry name" value="UBR1-like_WH"/>
</dbReference>
<comment type="similarity">
    <text evidence="1">Belongs to the E3 ubiquitin-protein ligase UBR1-like family.</text>
</comment>
<dbReference type="EMBL" id="KQ460480">
    <property type="protein sequence ID" value="KPJ14356.1"/>
    <property type="molecule type" value="Genomic_DNA"/>
</dbReference>
<dbReference type="GO" id="GO:0005737">
    <property type="term" value="C:cytoplasm"/>
    <property type="evidence" value="ECO:0007669"/>
    <property type="project" value="TreeGrafter"/>
</dbReference>
<gene>
    <name evidence="5" type="ORF">RR48_01957</name>
</gene>
<dbReference type="InParanoid" id="A0A0N1PH82"/>
<feature type="compositionally biased region" description="Basic and acidic residues" evidence="2">
    <location>
        <begin position="566"/>
        <end position="585"/>
    </location>
</feature>
<dbReference type="GO" id="GO:0016567">
    <property type="term" value="P:protein ubiquitination"/>
    <property type="evidence" value="ECO:0007669"/>
    <property type="project" value="UniProtKB-UniRule"/>
</dbReference>
<dbReference type="GO" id="GO:0000151">
    <property type="term" value="C:ubiquitin ligase complex"/>
    <property type="evidence" value="ECO:0007669"/>
    <property type="project" value="TreeGrafter"/>
</dbReference>
<organism evidence="5 6">
    <name type="scientific">Papilio machaon</name>
    <name type="common">Old World swallowtail butterfly</name>
    <dbReference type="NCBI Taxonomy" id="76193"/>
    <lineage>
        <taxon>Eukaryota</taxon>
        <taxon>Metazoa</taxon>
        <taxon>Ecdysozoa</taxon>
        <taxon>Arthropoda</taxon>
        <taxon>Hexapoda</taxon>
        <taxon>Insecta</taxon>
        <taxon>Pterygota</taxon>
        <taxon>Neoptera</taxon>
        <taxon>Endopterygota</taxon>
        <taxon>Lepidoptera</taxon>
        <taxon>Glossata</taxon>
        <taxon>Ditrysia</taxon>
        <taxon>Papilionoidea</taxon>
        <taxon>Papilionidae</taxon>
        <taxon>Papilioninae</taxon>
        <taxon>Papilio</taxon>
    </lineage>
</organism>
<dbReference type="GO" id="GO:0008270">
    <property type="term" value="F:zinc ion binding"/>
    <property type="evidence" value="ECO:0007669"/>
    <property type="project" value="UniProtKB-UniRule"/>
</dbReference>
<evidence type="ECO:0000313" key="5">
    <source>
        <dbReference type="EMBL" id="KPJ14356.1"/>
    </source>
</evidence>
<dbReference type="Pfam" id="PF18995">
    <property type="entry name" value="PRT6_C"/>
    <property type="match status" value="1"/>
</dbReference>
<comment type="pathway">
    <text evidence="1">Protein modification; protein ubiquitination.</text>
</comment>
<feature type="region of interest" description="Disordered" evidence="2">
    <location>
        <begin position="566"/>
        <end position="616"/>
    </location>
</feature>
<evidence type="ECO:0000313" key="6">
    <source>
        <dbReference type="Proteomes" id="UP000053240"/>
    </source>
</evidence>
<keyword evidence="6" id="KW-1185">Reference proteome</keyword>
<keyword evidence="1" id="KW-0862">Zinc</keyword>
<comment type="function">
    <text evidence="1">Ubiquitin ligase protein which is a component of the N-end rule pathway. Recognizes and binds to proteins bearing specific N-terminal residues that are destabilizing according to the N-end rule, leading to their ubiquitination and subsequent degradation.</text>
</comment>
<dbReference type="AlphaFoldDB" id="A0A0N1PH82"/>
<evidence type="ECO:0000256" key="2">
    <source>
        <dbReference type="SAM" id="MobiDB-lite"/>
    </source>
</evidence>
<name>A0A0N1PH82_PAPMA</name>
<feature type="domain" description="E3 ubiquitin-protein ligase UBR-like C-terminal" evidence="3">
    <location>
        <begin position="877"/>
        <end position="1244"/>
    </location>
</feature>
<evidence type="ECO:0000259" key="4">
    <source>
        <dbReference type="Pfam" id="PF22960"/>
    </source>
</evidence>
<dbReference type="PANTHER" id="PTHR21497:SF39">
    <property type="entry name" value="E3 UBIQUITIN-PROTEIN LIGASE UBR3"/>
    <property type="match status" value="1"/>
</dbReference>
<feature type="region of interest" description="Disordered" evidence="2">
    <location>
        <begin position="187"/>
        <end position="233"/>
    </location>
</feature>
<evidence type="ECO:0000256" key="1">
    <source>
        <dbReference type="RuleBase" id="RU366018"/>
    </source>
</evidence>
<feature type="region of interest" description="Disordered" evidence="2">
    <location>
        <begin position="312"/>
        <end position="337"/>
    </location>
</feature>
<dbReference type="SUPFAM" id="SSF57850">
    <property type="entry name" value="RING/U-box"/>
    <property type="match status" value="1"/>
</dbReference>
<dbReference type="PANTHER" id="PTHR21497">
    <property type="entry name" value="UBIQUITIN LIGASE E3 ALPHA-RELATED"/>
    <property type="match status" value="1"/>
</dbReference>
<protein>
    <recommendedName>
        <fullName evidence="1">E3 ubiquitin-protein ligase</fullName>
        <ecNumber evidence="1">2.3.2.27</ecNumber>
    </recommendedName>
</protein>
<feature type="compositionally biased region" description="Low complexity" evidence="2">
    <location>
        <begin position="200"/>
        <end position="218"/>
    </location>
</feature>
<feature type="region of interest" description="Disordered" evidence="2">
    <location>
        <begin position="260"/>
        <end position="286"/>
    </location>
</feature>
<dbReference type="EC" id="2.3.2.27" evidence="1"/>
<sequence>MTYIQANFCNSMVDMDIYWLQICAAHLPADQFLDMCIDMFGVREWLSMTPLSPAQAAEQDAMLEGLLTFLAILVSSRTNLGNDELTQSRLEVSTLLAAGDKTHSQLLELMPERSGNAHTRNFESVLKELSTYRPPPKGSENLEQGLFVPKPVVWEQHYDPLHVLRRAVHRRDFHSSMDRFTAYVREKQKAEGGGSGGAAGSPSSAASSAGTSSASGSGTLWPPLRPAQAPPAAAGDPRLICLSGVLHGALLAVLHRGVRRRDGAGGDTEWEPSESEAGRLPPPNKSVSLPATSTALAVPTAMQMARLVHRNSVPDDQSDAGGDSTEVRALESGSGESQALVLQTLTDSDMDSDNQMTLAIPTQSDLDTPPVPIEYGDTEWEPSESEAGRLPPPNKSVSLPATSTALAVPTAMQTFRLDMMSPSGTVLTPQGEITQVLKVTNPSRHHDVLLQHTTDPLESHWQALPAPPAAPSPPAPSSADTQMQVHNQPDESIPVNESIISLLLKLHSQMSGRLDSFSLEEPAPASQEPIGDGPYFIGQVLRKLAALDARCAAAVQHVRRTLWPHQRERQAEQRARERREKEERSRRARERQQAVMRDNKERREKEERSRRARERQQAVMREFARRQQQFLSAMRAEAGDAMDWEDEQPARDYDCVICNTTAPATHHDPIGLVVLLQSTSVLGHRRRAGSGGARLALCEAERARLAGQRELTAAAHHYRLHDDLHQHFDQESWVVSVSVGWEGGVHAQSCGHHLHLRCLRAYLRSLAAPRPHNLHVERGEFLCPVCRQLANSVLPLAPAPPRSSATPSPASPTSPASPLAPPAPPSQVEQILDMLEREHPPPSPSRLSEAMGKAMEDMTAMAGGKLKQRYGSSPAAIFTFVASLVRSNVECELVQRGGALLRHPAPRYKPRDDCIVPLMAVAGAHARALAAAGAALGAANTWRALRPAPQGTAGSAGQGGGAVAAAPGAASRPVPLLLRDPLALLMHLLLLAPHTAPYLEIQHFTCIVSSLYALTYYQVVCQLLAGGEAGLCEAGAGPGEAEAEGGAGCAVRAAARLMLPALAGAALLDDDAPPTTHQAARPLDVDLLEAQVQELLLPFLRISALLRKHIYGQPLPDIDNAQEEFPQLVQYLELVQGGVGGEVRAASALHEDAPQAARAWARQLAAAAAGGQLAIRRVIRSLHVSWCQPALLALPRDYDRLFTYYHERVCLQCGAVPKEASVCLLCGTLVCLKQACCRRHQVAEAVQVQTSKKILST</sequence>
<keyword evidence="1" id="KW-0808">Transferase</keyword>
<dbReference type="Pfam" id="PF22960">
    <property type="entry name" value="WHD_UBR1"/>
    <property type="match status" value="1"/>
</dbReference>
<keyword evidence="1" id="KW-0863">Zinc-finger</keyword>
<proteinExistence type="inferred from homology"/>
<feature type="region of interest" description="Disordered" evidence="2">
    <location>
        <begin position="797"/>
        <end position="826"/>
    </location>
</feature>